<name>A0A2P6SGF3_ROSCH</name>
<feature type="transmembrane region" description="Helical" evidence="1">
    <location>
        <begin position="20"/>
        <end position="43"/>
    </location>
</feature>
<evidence type="ECO:0000313" key="2">
    <source>
        <dbReference type="EMBL" id="PRQ57763.1"/>
    </source>
</evidence>
<gene>
    <name evidence="2" type="ORF">RchiOBHm_Chr1g0351881</name>
</gene>
<dbReference type="Gramene" id="PRQ57763">
    <property type="protein sequence ID" value="PRQ57763"/>
    <property type="gene ID" value="RchiOBHm_Chr1g0351881"/>
</dbReference>
<keyword evidence="3" id="KW-1185">Reference proteome</keyword>
<dbReference type="STRING" id="74649.A0A2P6SGF3"/>
<evidence type="ECO:0000313" key="3">
    <source>
        <dbReference type="Proteomes" id="UP000238479"/>
    </source>
</evidence>
<evidence type="ECO:0000256" key="1">
    <source>
        <dbReference type="SAM" id="Phobius"/>
    </source>
</evidence>
<proteinExistence type="predicted"/>
<dbReference type="AlphaFoldDB" id="A0A2P6SGF3"/>
<accession>A0A2P6SGF3</accession>
<feature type="transmembrane region" description="Helical" evidence="1">
    <location>
        <begin position="50"/>
        <end position="70"/>
    </location>
</feature>
<protein>
    <submittedName>
        <fullName evidence="2">Uncharacterized protein</fullName>
    </submittedName>
</protein>
<dbReference type="Proteomes" id="UP000238479">
    <property type="component" value="Chromosome 1"/>
</dbReference>
<keyword evidence="1" id="KW-0472">Membrane</keyword>
<comment type="caution">
    <text evidence="2">The sequence shown here is derived from an EMBL/GenBank/DDBJ whole genome shotgun (WGS) entry which is preliminary data.</text>
</comment>
<dbReference type="EMBL" id="PDCK01000039">
    <property type="protein sequence ID" value="PRQ57763.1"/>
    <property type="molecule type" value="Genomic_DNA"/>
</dbReference>
<sequence>MEPPSNYSYTHWDKCNYNLFSVITRFYFLTASVVESLTLSTILSEKGLHGALYVAGEVLFITRPLIYVLFI</sequence>
<organism evidence="2 3">
    <name type="scientific">Rosa chinensis</name>
    <name type="common">China rose</name>
    <dbReference type="NCBI Taxonomy" id="74649"/>
    <lineage>
        <taxon>Eukaryota</taxon>
        <taxon>Viridiplantae</taxon>
        <taxon>Streptophyta</taxon>
        <taxon>Embryophyta</taxon>
        <taxon>Tracheophyta</taxon>
        <taxon>Spermatophyta</taxon>
        <taxon>Magnoliopsida</taxon>
        <taxon>eudicotyledons</taxon>
        <taxon>Gunneridae</taxon>
        <taxon>Pentapetalae</taxon>
        <taxon>rosids</taxon>
        <taxon>fabids</taxon>
        <taxon>Rosales</taxon>
        <taxon>Rosaceae</taxon>
        <taxon>Rosoideae</taxon>
        <taxon>Rosoideae incertae sedis</taxon>
        <taxon>Rosa</taxon>
    </lineage>
</organism>
<reference evidence="2 3" key="1">
    <citation type="journal article" date="2018" name="Nat. Genet.">
        <title>The Rosa genome provides new insights in the design of modern roses.</title>
        <authorList>
            <person name="Bendahmane M."/>
        </authorList>
    </citation>
    <scope>NUCLEOTIDE SEQUENCE [LARGE SCALE GENOMIC DNA]</scope>
    <source>
        <strain evidence="3">cv. Old Blush</strain>
    </source>
</reference>
<keyword evidence="1" id="KW-0812">Transmembrane</keyword>
<keyword evidence="1" id="KW-1133">Transmembrane helix</keyword>